<name>A0A8K0TRR8_9PEZI</name>
<evidence type="ECO:0000313" key="2">
    <source>
        <dbReference type="EMBL" id="KAH7375134.1"/>
    </source>
</evidence>
<protein>
    <submittedName>
        <fullName evidence="2">Uncharacterized protein</fullName>
    </submittedName>
</protein>
<evidence type="ECO:0000256" key="1">
    <source>
        <dbReference type="SAM" id="MobiDB-lite"/>
    </source>
</evidence>
<dbReference type="EMBL" id="JAGPXD010000001">
    <property type="protein sequence ID" value="KAH7375134.1"/>
    <property type="molecule type" value="Genomic_DNA"/>
</dbReference>
<sequence length="174" mass="18309">MASAALLGAISTGCTLRRIQARLSSGKTAHGALFPGSITASSSDSRDEGTQLCPRRIGQQNLDSPSLRVFVSPHAPFPSLSCPALPCPALINASSFSRAVFWPTRTYEHRLQGPILDCGFGMAPNIQAGQTSMPPVGCRRRLVGLSAGDHPDFRAGYQQRPAADMDTQTGGGIS</sequence>
<gene>
    <name evidence="2" type="ORF">B0T11DRAFT_292870</name>
</gene>
<feature type="region of interest" description="Disordered" evidence="1">
    <location>
        <begin position="149"/>
        <end position="174"/>
    </location>
</feature>
<organism evidence="2 3">
    <name type="scientific">Plectosphaerella cucumerina</name>
    <dbReference type="NCBI Taxonomy" id="40658"/>
    <lineage>
        <taxon>Eukaryota</taxon>
        <taxon>Fungi</taxon>
        <taxon>Dikarya</taxon>
        <taxon>Ascomycota</taxon>
        <taxon>Pezizomycotina</taxon>
        <taxon>Sordariomycetes</taxon>
        <taxon>Hypocreomycetidae</taxon>
        <taxon>Glomerellales</taxon>
        <taxon>Plectosphaerellaceae</taxon>
        <taxon>Plectosphaerella</taxon>
    </lineage>
</organism>
<reference evidence="2" key="1">
    <citation type="journal article" date="2021" name="Nat. Commun.">
        <title>Genetic determinants of endophytism in the Arabidopsis root mycobiome.</title>
        <authorList>
            <person name="Mesny F."/>
            <person name="Miyauchi S."/>
            <person name="Thiergart T."/>
            <person name="Pickel B."/>
            <person name="Atanasova L."/>
            <person name="Karlsson M."/>
            <person name="Huettel B."/>
            <person name="Barry K.W."/>
            <person name="Haridas S."/>
            <person name="Chen C."/>
            <person name="Bauer D."/>
            <person name="Andreopoulos W."/>
            <person name="Pangilinan J."/>
            <person name="LaButti K."/>
            <person name="Riley R."/>
            <person name="Lipzen A."/>
            <person name="Clum A."/>
            <person name="Drula E."/>
            <person name="Henrissat B."/>
            <person name="Kohler A."/>
            <person name="Grigoriev I.V."/>
            <person name="Martin F.M."/>
            <person name="Hacquard S."/>
        </authorList>
    </citation>
    <scope>NUCLEOTIDE SEQUENCE</scope>
    <source>
        <strain evidence="2">MPI-CAGE-AT-0016</strain>
    </source>
</reference>
<evidence type="ECO:0000313" key="3">
    <source>
        <dbReference type="Proteomes" id="UP000813385"/>
    </source>
</evidence>
<keyword evidence="3" id="KW-1185">Reference proteome</keyword>
<accession>A0A8K0TRR8</accession>
<comment type="caution">
    <text evidence="2">The sequence shown here is derived from an EMBL/GenBank/DDBJ whole genome shotgun (WGS) entry which is preliminary data.</text>
</comment>
<dbReference type="AlphaFoldDB" id="A0A8K0TRR8"/>
<dbReference type="Proteomes" id="UP000813385">
    <property type="component" value="Unassembled WGS sequence"/>
</dbReference>
<proteinExistence type="predicted"/>